<dbReference type="InterPro" id="IPR008920">
    <property type="entry name" value="TF_FadR/GntR_C"/>
</dbReference>
<reference evidence="5 6" key="1">
    <citation type="submission" date="2024-07" db="EMBL/GenBank/DDBJ databases">
        <authorList>
            <person name="Kang M."/>
        </authorList>
    </citation>
    <scope>NUCLEOTIDE SEQUENCE [LARGE SCALE GENOMIC DNA]</scope>
    <source>
        <strain evidence="5 6">DFM31</strain>
    </source>
</reference>
<dbReference type="RefSeq" id="WP_366193469.1">
    <property type="nucleotide sequence ID" value="NZ_JBFBVU010000015.1"/>
</dbReference>
<dbReference type="Gene3D" id="1.10.10.10">
    <property type="entry name" value="Winged helix-like DNA-binding domain superfamily/Winged helix DNA-binding domain"/>
    <property type="match status" value="1"/>
</dbReference>
<protein>
    <submittedName>
        <fullName evidence="5">FCD domain-containing protein</fullName>
    </submittedName>
</protein>
<keyword evidence="2" id="KW-0238">DNA-binding</keyword>
<evidence type="ECO:0000313" key="6">
    <source>
        <dbReference type="Proteomes" id="UP001553161"/>
    </source>
</evidence>
<dbReference type="InterPro" id="IPR036388">
    <property type="entry name" value="WH-like_DNA-bd_sf"/>
</dbReference>
<evidence type="ECO:0000313" key="5">
    <source>
        <dbReference type="EMBL" id="MEV8467597.1"/>
    </source>
</evidence>
<dbReference type="EMBL" id="JBFBVU010000015">
    <property type="protein sequence ID" value="MEV8467597.1"/>
    <property type="molecule type" value="Genomic_DNA"/>
</dbReference>
<dbReference type="SUPFAM" id="SSF48008">
    <property type="entry name" value="GntR ligand-binding domain-like"/>
    <property type="match status" value="1"/>
</dbReference>
<feature type="domain" description="HTH gntR-type" evidence="4">
    <location>
        <begin position="7"/>
        <end position="74"/>
    </location>
</feature>
<dbReference type="PROSITE" id="PS50949">
    <property type="entry name" value="HTH_GNTR"/>
    <property type="match status" value="1"/>
</dbReference>
<dbReference type="PANTHER" id="PTHR43537">
    <property type="entry name" value="TRANSCRIPTIONAL REGULATOR, GNTR FAMILY"/>
    <property type="match status" value="1"/>
</dbReference>
<sequence length="217" mass="24062">MDQQTFVTDAESAFLTLRQAIVIGDLAPGRKLKIAELRAQFGFGAAPLREALSRLIGERAVVQKSNRGFYVRSVSAAEVEDLGRVRILLESEALRDSLSRGDDAWEAQLVAAYHSLRLAEDRKTSPQEIEARNRAFHDALVSATPSKWLLDLRDQIYAHHERYRHLSRSLGTSERDTPAEHAAIYAAAIARDVAETCTLTARHIELTTVAAVKAMKA</sequence>
<evidence type="ECO:0000256" key="1">
    <source>
        <dbReference type="ARBA" id="ARBA00023015"/>
    </source>
</evidence>
<dbReference type="SMART" id="SM00895">
    <property type="entry name" value="FCD"/>
    <property type="match status" value="1"/>
</dbReference>
<proteinExistence type="predicted"/>
<keyword evidence="6" id="KW-1185">Reference proteome</keyword>
<dbReference type="SUPFAM" id="SSF46785">
    <property type="entry name" value="Winged helix' DNA-binding domain"/>
    <property type="match status" value="1"/>
</dbReference>
<evidence type="ECO:0000259" key="4">
    <source>
        <dbReference type="PROSITE" id="PS50949"/>
    </source>
</evidence>
<gene>
    <name evidence="5" type="ORF">AB0T83_12485</name>
</gene>
<dbReference type="InterPro" id="IPR036390">
    <property type="entry name" value="WH_DNA-bd_sf"/>
</dbReference>
<comment type="caution">
    <text evidence="5">The sequence shown here is derived from an EMBL/GenBank/DDBJ whole genome shotgun (WGS) entry which is preliminary data.</text>
</comment>
<dbReference type="Proteomes" id="UP001553161">
    <property type="component" value="Unassembled WGS sequence"/>
</dbReference>
<evidence type="ECO:0000256" key="2">
    <source>
        <dbReference type="ARBA" id="ARBA00023125"/>
    </source>
</evidence>
<dbReference type="Pfam" id="PF07729">
    <property type="entry name" value="FCD"/>
    <property type="match status" value="1"/>
</dbReference>
<dbReference type="PANTHER" id="PTHR43537:SF20">
    <property type="entry name" value="HTH-TYPE TRANSCRIPTIONAL REPRESSOR GLAR"/>
    <property type="match status" value="1"/>
</dbReference>
<dbReference type="Pfam" id="PF00392">
    <property type="entry name" value="GntR"/>
    <property type="match status" value="1"/>
</dbReference>
<keyword evidence="1" id="KW-0805">Transcription regulation</keyword>
<keyword evidence="3" id="KW-0804">Transcription</keyword>
<accession>A0ABV3L996</accession>
<evidence type="ECO:0000256" key="3">
    <source>
        <dbReference type="ARBA" id="ARBA00023163"/>
    </source>
</evidence>
<dbReference type="Gene3D" id="1.20.120.530">
    <property type="entry name" value="GntR ligand-binding domain-like"/>
    <property type="match status" value="1"/>
</dbReference>
<dbReference type="InterPro" id="IPR011711">
    <property type="entry name" value="GntR_C"/>
</dbReference>
<organism evidence="5 6">
    <name type="scientific">Meridianimarinicoccus marinus</name>
    <dbReference type="NCBI Taxonomy" id="3231483"/>
    <lineage>
        <taxon>Bacteria</taxon>
        <taxon>Pseudomonadati</taxon>
        <taxon>Pseudomonadota</taxon>
        <taxon>Alphaproteobacteria</taxon>
        <taxon>Rhodobacterales</taxon>
        <taxon>Paracoccaceae</taxon>
        <taxon>Meridianimarinicoccus</taxon>
    </lineage>
</organism>
<dbReference type="SMART" id="SM00345">
    <property type="entry name" value="HTH_GNTR"/>
    <property type="match status" value="1"/>
</dbReference>
<name>A0ABV3L996_9RHOB</name>
<dbReference type="InterPro" id="IPR000524">
    <property type="entry name" value="Tscrpt_reg_HTH_GntR"/>
</dbReference>